<evidence type="ECO:0000313" key="1">
    <source>
        <dbReference type="EMBL" id="KAA6386351.1"/>
    </source>
</evidence>
<proteinExistence type="predicted"/>
<dbReference type="AlphaFoldDB" id="A0A5J4VUK2"/>
<accession>A0A5J4VUK2</accession>
<gene>
    <name evidence="1" type="ORF">EZS28_018122</name>
</gene>
<dbReference type="EMBL" id="SNRW01004846">
    <property type="protein sequence ID" value="KAA6386351.1"/>
    <property type="molecule type" value="Genomic_DNA"/>
</dbReference>
<sequence>MTSQEVKQQEQLQMMKQGVKEMELVGRRIVGDYVNRSGYYYEFGINVIRFGVYSEEEVGMQIFVDFGECVEFNENIRGEVIDVQFL</sequence>
<reference evidence="1 2" key="1">
    <citation type="submission" date="2019-03" db="EMBL/GenBank/DDBJ databases">
        <title>Single cell metagenomics reveals metabolic interactions within the superorganism composed of flagellate Streblomastix strix and complex community of Bacteroidetes bacteria on its surface.</title>
        <authorList>
            <person name="Treitli S.C."/>
            <person name="Kolisko M."/>
            <person name="Husnik F."/>
            <person name="Keeling P."/>
            <person name="Hampl V."/>
        </authorList>
    </citation>
    <scope>NUCLEOTIDE SEQUENCE [LARGE SCALE GENOMIC DNA]</scope>
    <source>
        <strain evidence="1">ST1C</strain>
    </source>
</reference>
<name>A0A5J4VUK2_9EUKA</name>
<comment type="caution">
    <text evidence="1">The sequence shown here is derived from an EMBL/GenBank/DDBJ whole genome shotgun (WGS) entry which is preliminary data.</text>
</comment>
<evidence type="ECO:0000313" key="2">
    <source>
        <dbReference type="Proteomes" id="UP000324800"/>
    </source>
</evidence>
<protein>
    <submittedName>
        <fullName evidence="1">Uncharacterized protein</fullName>
    </submittedName>
</protein>
<dbReference type="Proteomes" id="UP000324800">
    <property type="component" value="Unassembled WGS sequence"/>
</dbReference>
<organism evidence="1 2">
    <name type="scientific">Streblomastix strix</name>
    <dbReference type="NCBI Taxonomy" id="222440"/>
    <lineage>
        <taxon>Eukaryota</taxon>
        <taxon>Metamonada</taxon>
        <taxon>Preaxostyla</taxon>
        <taxon>Oxymonadida</taxon>
        <taxon>Streblomastigidae</taxon>
        <taxon>Streblomastix</taxon>
    </lineage>
</organism>